<feature type="region of interest" description="Disordered" evidence="19">
    <location>
        <begin position="273"/>
        <end position="333"/>
    </location>
</feature>
<feature type="active site" description="Proton donor" evidence="17">
    <location>
        <position position="121"/>
    </location>
</feature>
<evidence type="ECO:0000313" key="22">
    <source>
        <dbReference type="EMBL" id="CEJ82671.1"/>
    </source>
</evidence>
<keyword evidence="14" id="KW-0961">Cell wall biogenesis/degradation</keyword>
<evidence type="ECO:0000256" key="9">
    <source>
        <dbReference type="ARBA" id="ARBA00023136"/>
    </source>
</evidence>
<evidence type="ECO:0000256" key="11">
    <source>
        <dbReference type="ARBA" id="ARBA00023180"/>
    </source>
</evidence>
<evidence type="ECO:0000256" key="12">
    <source>
        <dbReference type="ARBA" id="ARBA00023288"/>
    </source>
</evidence>
<keyword evidence="4" id="KW-0336">GPI-anchor</keyword>
<evidence type="ECO:0000256" key="5">
    <source>
        <dbReference type="ARBA" id="ARBA00022676"/>
    </source>
</evidence>
<evidence type="ECO:0000256" key="20">
    <source>
        <dbReference type="SAM" id="SignalP"/>
    </source>
</evidence>
<organism evidence="22 23">
    <name type="scientific">[Torrubiella] hemipterigena</name>
    <dbReference type="NCBI Taxonomy" id="1531966"/>
    <lineage>
        <taxon>Eukaryota</taxon>
        <taxon>Fungi</taxon>
        <taxon>Dikarya</taxon>
        <taxon>Ascomycota</taxon>
        <taxon>Pezizomycotina</taxon>
        <taxon>Sordariomycetes</taxon>
        <taxon>Hypocreomycetidae</taxon>
        <taxon>Hypocreales</taxon>
        <taxon>Clavicipitaceae</taxon>
        <taxon>Clavicipitaceae incertae sedis</taxon>
        <taxon>'Torrubiella' clade</taxon>
    </lineage>
</organism>
<evidence type="ECO:0000256" key="1">
    <source>
        <dbReference type="ARBA" id="ARBA00000822"/>
    </source>
</evidence>
<dbReference type="Pfam" id="PF00722">
    <property type="entry name" value="Glyco_hydro_16"/>
    <property type="match status" value="1"/>
</dbReference>
<evidence type="ECO:0000256" key="14">
    <source>
        <dbReference type="ARBA" id="ARBA00023316"/>
    </source>
</evidence>
<feature type="domain" description="GH16" evidence="21">
    <location>
        <begin position="8"/>
        <end position="233"/>
    </location>
</feature>
<dbReference type="OrthoDB" id="4781at2759"/>
<keyword evidence="6" id="KW-0808">Transferase</keyword>
<keyword evidence="11" id="KW-0325">Glycoprotein</keyword>
<reference evidence="22 23" key="1">
    <citation type="journal article" date="2015" name="Genome Announc.">
        <title>Draft Genome Sequence and Gene Annotation of the Entomopathogenic Fungus Verticillium hemipterigenum.</title>
        <authorList>
            <person name="Horn F."/>
            <person name="Habel A."/>
            <person name="Scharf D.H."/>
            <person name="Dworschak J."/>
            <person name="Brakhage A.A."/>
            <person name="Guthke R."/>
            <person name="Hertweck C."/>
            <person name="Linde J."/>
        </authorList>
    </citation>
    <scope>NUCLEOTIDE SEQUENCE [LARGE SCALE GENOMIC DNA]</scope>
</reference>
<keyword evidence="23" id="KW-1185">Reference proteome</keyword>
<feature type="signal peptide" evidence="20">
    <location>
        <begin position="1"/>
        <end position="18"/>
    </location>
</feature>
<keyword evidence="10 18" id="KW-1015">Disulfide bond</keyword>
<accession>A0A0A1SWN2</accession>
<sequence>MLSKTVVAALAAASVASAQTFTDCNPLEKTCPSNPAFGKGKVSCSFSSACDAIKPVSGTDVKYNSNGAVFAIKTVKQAPTFQSDKYIFFGHVDVEIKPAPGPGIVTSLVLQSADLDEIDWEWVGFQPNQAQTNYFGRDTQGTFDRGAFHTVDGALSTTHKYSIDWTSERIQWLVDDNVVRTLTRAQAGTKYPQTPMQVKIGSWVAGQPGAPKGTVEWAGGMADFSKAPFEAHYKNLNIVDYGGGSTATTSEIKEYVYGDKSGSFQSIKVIKADGDSSSSSSSSEKASATSSGAKSTSSAVSTGSRNATTSAASTTLAPSMTSATTSGTAKPTSSNAAMHNAVAAGGVVAAVAGLLAQLL</sequence>
<evidence type="ECO:0000256" key="19">
    <source>
        <dbReference type="SAM" id="MobiDB-lite"/>
    </source>
</evidence>
<keyword evidence="13" id="KW-0326">Glycosidase</keyword>
<keyword evidence="12" id="KW-0449">Lipoprotein</keyword>
<dbReference type="Proteomes" id="UP000039046">
    <property type="component" value="Unassembled WGS sequence"/>
</dbReference>
<gene>
    <name evidence="22" type="ORF">VHEMI02720</name>
</gene>
<protein>
    <recommendedName>
        <fullName evidence="16">Crh-like protein</fullName>
        <ecNumber evidence="16">3.2.-.-</ecNumber>
    </recommendedName>
</protein>
<dbReference type="InterPro" id="IPR013320">
    <property type="entry name" value="ConA-like_dom_sf"/>
</dbReference>
<evidence type="ECO:0000256" key="3">
    <source>
        <dbReference type="ARBA" id="ARBA00004589"/>
    </source>
</evidence>
<feature type="active site" description="Nucleophile" evidence="17">
    <location>
        <position position="117"/>
    </location>
</feature>
<dbReference type="GO" id="GO:0005975">
    <property type="term" value="P:carbohydrate metabolic process"/>
    <property type="evidence" value="ECO:0007669"/>
    <property type="project" value="InterPro"/>
</dbReference>
<keyword evidence="8 16" id="KW-0378">Hydrolase</keyword>
<dbReference type="EMBL" id="CDHN01000001">
    <property type="protein sequence ID" value="CEJ82671.1"/>
    <property type="molecule type" value="Genomic_DNA"/>
</dbReference>
<dbReference type="GO" id="GO:0098552">
    <property type="term" value="C:side of membrane"/>
    <property type="evidence" value="ECO:0007669"/>
    <property type="project" value="UniProtKB-KW"/>
</dbReference>
<dbReference type="CDD" id="cd02183">
    <property type="entry name" value="GH16_fungal_CRH1_transglycosylase"/>
    <property type="match status" value="1"/>
</dbReference>
<dbReference type="HOGENOM" id="CLU_027506_3_0_1"/>
<comment type="catalytic activity">
    <reaction evidence="1">
        <text>Random endo-hydrolysis of N-acetyl-beta-D-glucosaminide (1-&gt;4)-beta-linkages in chitin and chitodextrins.</text>
        <dbReference type="EC" id="3.2.1.14"/>
    </reaction>
</comment>
<evidence type="ECO:0000259" key="21">
    <source>
        <dbReference type="PROSITE" id="PS51762"/>
    </source>
</evidence>
<dbReference type="GO" id="GO:0008843">
    <property type="term" value="F:endochitinase activity"/>
    <property type="evidence" value="ECO:0007669"/>
    <property type="project" value="UniProtKB-EC"/>
</dbReference>
<dbReference type="SUPFAM" id="SSF49899">
    <property type="entry name" value="Concanavalin A-like lectins/glucanases"/>
    <property type="match status" value="1"/>
</dbReference>
<keyword evidence="5" id="KW-0328">Glycosyltransferase</keyword>
<keyword evidence="7 20" id="KW-0732">Signal</keyword>
<dbReference type="Gene3D" id="2.60.120.200">
    <property type="match status" value="1"/>
</dbReference>
<proteinExistence type="inferred from homology"/>
<dbReference type="AlphaFoldDB" id="A0A0A1SWN2"/>
<evidence type="ECO:0000256" key="16">
    <source>
        <dbReference type="PIRNR" id="PIRNR037299"/>
    </source>
</evidence>
<evidence type="ECO:0000256" key="6">
    <source>
        <dbReference type="ARBA" id="ARBA00022679"/>
    </source>
</evidence>
<evidence type="ECO:0000256" key="10">
    <source>
        <dbReference type="ARBA" id="ARBA00023157"/>
    </source>
</evidence>
<evidence type="ECO:0000256" key="8">
    <source>
        <dbReference type="ARBA" id="ARBA00022801"/>
    </source>
</evidence>
<feature type="chain" id="PRO_5001979001" description="Crh-like protein" evidence="20">
    <location>
        <begin position="19"/>
        <end position="359"/>
    </location>
</feature>
<dbReference type="PANTHER" id="PTHR10963">
    <property type="entry name" value="GLYCOSYL HYDROLASE-RELATED"/>
    <property type="match status" value="1"/>
</dbReference>
<dbReference type="InterPro" id="IPR000757">
    <property type="entry name" value="Beta-glucanase-like"/>
</dbReference>
<dbReference type="InterPro" id="IPR017168">
    <property type="entry name" value="CHR-like"/>
</dbReference>
<evidence type="ECO:0000256" key="4">
    <source>
        <dbReference type="ARBA" id="ARBA00022622"/>
    </source>
</evidence>
<evidence type="ECO:0000256" key="18">
    <source>
        <dbReference type="PIRSR" id="PIRSR037299-2"/>
    </source>
</evidence>
<feature type="compositionally biased region" description="Low complexity" evidence="19">
    <location>
        <begin position="275"/>
        <end position="326"/>
    </location>
</feature>
<feature type="disulfide bond" evidence="18">
    <location>
        <begin position="24"/>
        <end position="31"/>
    </location>
</feature>
<dbReference type="PROSITE" id="PS51762">
    <property type="entry name" value="GH16_2"/>
    <property type="match status" value="1"/>
</dbReference>
<evidence type="ECO:0000256" key="2">
    <source>
        <dbReference type="ARBA" id="ARBA00004196"/>
    </source>
</evidence>
<comment type="similarity">
    <text evidence="15">Belongs to the glycosyl hydrolase 16 family. CRH1 subfamily.</text>
</comment>
<evidence type="ECO:0000256" key="17">
    <source>
        <dbReference type="PIRSR" id="PIRSR037299-1"/>
    </source>
</evidence>
<dbReference type="STRING" id="1531966.A0A0A1SWN2"/>
<comment type="subcellular location">
    <subcellularLocation>
        <location evidence="2">Cell envelope</location>
    </subcellularLocation>
    <subcellularLocation>
        <location evidence="3">Membrane</location>
        <topology evidence="3">Lipid-anchor</topology>
        <topology evidence="3">GPI-anchor</topology>
    </subcellularLocation>
</comment>
<dbReference type="GO" id="GO:0009277">
    <property type="term" value="C:fungal-type cell wall"/>
    <property type="evidence" value="ECO:0007669"/>
    <property type="project" value="TreeGrafter"/>
</dbReference>
<keyword evidence="9 16" id="KW-0472">Membrane</keyword>
<dbReference type="GO" id="GO:0031505">
    <property type="term" value="P:fungal-type cell wall organization"/>
    <property type="evidence" value="ECO:0007669"/>
    <property type="project" value="TreeGrafter"/>
</dbReference>
<dbReference type="PANTHER" id="PTHR10963:SF68">
    <property type="entry name" value="GLYCOSIDASE CRH1-RELATED"/>
    <property type="match status" value="1"/>
</dbReference>
<dbReference type="EC" id="3.2.-.-" evidence="16"/>
<dbReference type="PIRSF" id="PIRSF037299">
    <property type="entry name" value="Glycosidase_CRH1_prd"/>
    <property type="match status" value="1"/>
</dbReference>
<name>A0A0A1SWN2_9HYPO</name>
<evidence type="ECO:0000313" key="23">
    <source>
        <dbReference type="Proteomes" id="UP000039046"/>
    </source>
</evidence>
<evidence type="ECO:0000256" key="15">
    <source>
        <dbReference type="ARBA" id="ARBA00038074"/>
    </source>
</evidence>
<dbReference type="GO" id="GO:0016757">
    <property type="term" value="F:glycosyltransferase activity"/>
    <property type="evidence" value="ECO:0007669"/>
    <property type="project" value="UniProtKB-KW"/>
</dbReference>
<dbReference type="InterPro" id="IPR050546">
    <property type="entry name" value="Glycosyl_Hydrlase_16"/>
</dbReference>
<evidence type="ECO:0000256" key="13">
    <source>
        <dbReference type="ARBA" id="ARBA00023295"/>
    </source>
</evidence>
<evidence type="ECO:0000256" key="7">
    <source>
        <dbReference type="ARBA" id="ARBA00022729"/>
    </source>
</evidence>